<dbReference type="Pfam" id="PF00581">
    <property type="entry name" value="Rhodanese"/>
    <property type="match status" value="1"/>
</dbReference>
<dbReference type="OrthoDB" id="9802028at2"/>
<evidence type="ECO:0000313" key="2">
    <source>
        <dbReference type="EMBL" id="SCG70334.1"/>
    </source>
</evidence>
<keyword evidence="3" id="KW-1185">Reference proteome</keyword>
<dbReference type="CDD" id="cd00158">
    <property type="entry name" value="RHOD"/>
    <property type="match status" value="1"/>
</dbReference>
<organism evidence="2 3">
    <name type="scientific">Micromonospora halophytica</name>
    <dbReference type="NCBI Taxonomy" id="47864"/>
    <lineage>
        <taxon>Bacteria</taxon>
        <taxon>Bacillati</taxon>
        <taxon>Actinomycetota</taxon>
        <taxon>Actinomycetes</taxon>
        <taxon>Micromonosporales</taxon>
        <taxon>Micromonosporaceae</taxon>
        <taxon>Micromonospora</taxon>
    </lineage>
</organism>
<dbReference type="PANTHER" id="PTHR43031:SF1">
    <property type="entry name" value="PYRIDINE NUCLEOTIDE-DISULPHIDE OXIDOREDUCTASE"/>
    <property type="match status" value="1"/>
</dbReference>
<dbReference type="PANTHER" id="PTHR43031">
    <property type="entry name" value="FAD-DEPENDENT OXIDOREDUCTASE"/>
    <property type="match status" value="1"/>
</dbReference>
<gene>
    <name evidence="2" type="ORF">GA0070560_13415</name>
</gene>
<dbReference type="InterPro" id="IPR001763">
    <property type="entry name" value="Rhodanese-like_dom"/>
</dbReference>
<dbReference type="AlphaFoldDB" id="A0A1C5JIB0"/>
<dbReference type="SUPFAM" id="SSF52821">
    <property type="entry name" value="Rhodanese/Cell cycle control phosphatase"/>
    <property type="match status" value="1"/>
</dbReference>
<dbReference type="InterPro" id="IPR050229">
    <property type="entry name" value="GlpE_sulfurtransferase"/>
</dbReference>
<evidence type="ECO:0000313" key="3">
    <source>
        <dbReference type="Proteomes" id="UP000199408"/>
    </source>
</evidence>
<dbReference type="GO" id="GO:0016740">
    <property type="term" value="F:transferase activity"/>
    <property type="evidence" value="ECO:0007669"/>
    <property type="project" value="UniProtKB-KW"/>
</dbReference>
<dbReference type="STRING" id="47864.GA0070560_13415"/>
<proteinExistence type="predicted"/>
<keyword evidence="2" id="KW-0808">Transferase</keyword>
<evidence type="ECO:0000259" key="1">
    <source>
        <dbReference type="PROSITE" id="PS50206"/>
    </source>
</evidence>
<protein>
    <submittedName>
        <fullName evidence="2">Rhodanese-related sulfurtransferase</fullName>
    </submittedName>
</protein>
<dbReference type="PROSITE" id="PS50206">
    <property type="entry name" value="RHODANESE_3"/>
    <property type="match status" value="1"/>
</dbReference>
<accession>A0A1C5JIB0</accession>
<dbReference type="InterPro" id="IPR036873">
    <property type="entry name" value="Rhodanese-like_dom_sf"/>
</dbReference>
<dbReference type="Gene3D" id="3.40.250.10">
    <property type="entry name" value="Rhodanese-like domain"/>
    <property type="match status" value="1"/>
</dbReference>
<feature type="domain" description="Rhodanese" evidence="1">
    <location>
        <begin position="13"/>
        <end position="100"/>
    </location>
</feature>
<name>A0A1C5JIB0_9ACTN</name>
<dbReference type="RefSeq" id="WP_091302726.1">
    <property type="nucleotide sequence ID" value="NZ_FMDN01000034.1"/>
</dbReference>
<dbReference type="EMBL" id="FMDN01000034">
    <property type="protein sequence ID" value="SCG70334.1"/>
    <property type="molecule type" value="Genomic_DNA"/>
</dbReference>
<dbReference type="SMART" id="SM00450">
    <property type="entry name" value="RHOD"/>
    <property type="match status" value="1"/>
</dbReference>
<reference evidence="3" key="1">
    <citation type="submission" date="2016-06" db="EMBL/GenBank/DDBJ databases">
        <authorList>
            <person name="Varghese N."/>
        </authorList>
    </citation>
    <scope>NUCLEOTIDE SEQUENCE [LARGE SCALE GENOMIC DNA]</scope>
    <source>
        <strain evidence="3">DSM 43171</strain>
    </source>
</reference>
<sequence>MREVNLTDFAAAHADGAVVVDVREPFEYVDGHVPGARSVPLGQLPATVGDLPRNRPVYVICASGNRSLAAAQFLARAGIDARSVAGGTGGWVRSGRAVVRGAAA</sequence>
<dbReference type="Proteomes" id="UP000199408">
    <property type="component" value="Unassembled WGS sequence"/>
</dbReference>